<keyword evidence="3" id="KW-0677">Repeat</keyword>
<evidence type="ECO:0000259" key="8">
    <source>
        <dbReference type="PROSITE" id="PS50157"/>
    </source>
</evidence>
<sequence length="64" mass="7840">MQKIKAVSTRRFFCHFCSKGFNQKSHLENHIRVHTGEKPFKCEICNRCFKRNESLQYHFLTRHR</sequence>
<dbReference type="PROSITE" id="PS50157">
    <property type="entry name" value="ZINC_FINGER_C2H2_2"/>
    <property type="match status" value="2"/>
</dbReference>
<evidence type="ECO:0000313" key="9">
    <source>
        <dbReference type="EMBL" id="KFM57119.1"/>
    </source>
</evidence>
<keyword evidence="10" id="KW-1185">Reference proteome</keyword>
<dbReference type="Proteomes" id="UP000054359">
    <property type="component" value="Unassembled WGS sequence"/>
</dbReference>
<organism evidence="9 10">
    <name type="scientific">Stegodyphus mimosarum</name>
    <name type="common">African social velvet spider</name>
    <dbReference type="NCBI Taxonomy" id="407821"/>
    <lineage>
        <taxon>Eukaryota</taxon>
        <taxon>Metazoa</taxon>
        <taxon>Ecdysozoa</taxon>
        <taxon>Arthropoda</taxon>
        <taxon>Chelicerata</taxon>
        <taxon>Arachnida</taxon>
        <taxon>Araneae</taxon>
        <taxon>Araneomorphae</taxon>
        <taxon>Entelegynae</taxon>
        <taxon>Eresoidea</taxon>
        <taxon>Eresidae</taxon>
        <taxon>Stegodyphus</taxon>
    </lineage>
</organism>
<reference evidence="9 10" key="1">
    <citation type="submission" date="2013-11" db="EMBL/GenBank/DDBJ databases">
        <title>Genome sequencing of Stegodyphus mimosarum.</title>
        <authorList>
            <person name="Bechsgaard J."/>
        </authorList>
    </citation>
    <scope>NUCLEOTIDE SEQUENCE [LARGE SCALE GENOMIC DNA]</scope>
</reference>
<evidence type="ECO:0000256" key="7">
    <source>
        <dbReference type="PROSITE-ProRule" id="PRU00042"/>
    </source>
</evidence>
<evidence type="ECO:0000256" key="5">
    <source>
        <dbReference type="ARBA" id="ARBA00022833"/>
    </source>
</evidence>
<feature type="domain" description="C2H2-type" evidence="8">
    <location>
        <begin position="40"/>
        <end position="64"/>
    </location>
</feature>
<dbReference type="AlphaFoldDB" id="A0A087SW80"/>
<dbReference type="PANTHER" id="PTHR10032">
    <property type="entry name" value="ZINC FINGER PROTEIN WITH KRAB AND SCAN DOMAINS"/>
    <property type="match status" value="1"/>
</dbReference>
<evidence type="ECO:0000256" key="3">
    <source>
        <dbReference type="ARBA" id="ARBA00022737"/>
    </source>
</evidence>
<keyword evidence="2" id="KW-0479">Metal-binding</keyword>
<dbReference type="Pfam" id="PF00096">
    <property type="entry name" value="zf-C2H2"/>
    <property type="match status" value="2"/>
</dbReference>
<feature type="domain" description="C2H2-type" evidence="8">
    <location>
        <begin position="12"/>
        <end position="39"/>
    </location>
</feature>
<gene>
    <name evidence="9" type="ORF">X975_17320</name>
</gene>
<dbReference type="FunFam" id="3.30.160.60:FF:000624">
    <property type="entry name" value="zinc finger protein 697"/>
    <property type="match status" value="1"/>
</dbReference>
<comment type="subcellular location">
    <subcellularLocation>
        <location evidence="1">Nucleus</location>
    </subcellularLocation>
</comment>
<dbReference type="GO" id="GO:0000981">
    <property type="term" value="F:DNA-binding transcription factor activity, RNA polymerase II-specific"/>
    <property type="evidence" value="ECO:0007669"/>
    <property type="project" value="TreeGrafter"/>
</dbReference>
<feature type="non-terminal residue" evidence="9">
    <location>
        <position position="64"/>
    </location>
</feature>
<dbReference type="PANTHER" id="PTHR10032:SF271">
    <property type="entry name" value="RH12261P-RELATED"/>
    <property type="match status" value="1"/>
</dbReference>
<keyword evidence="5" id="KW-0862">Zinc</keyword>
<dbReference type="OrthoDB" id="6436001at2759"/>
<keyword evidence="6" id="KW-0539">Nucleus</keyword>
<evidence type="ECO:0000313" key="10">
    <source>
        <dbReference type="Proteomes" id="UP000054359"/>
    </source>
</evidence>
<evidence type="ECO:0000256" key="2">
    <source>
        <dbReference type="ARBA" id="ARBA00022723"/>
    </source>
</evidence>
<dbReference type="GO" id="GO:0005634">
    <property type="term" value="C:nucleus"/>
    <property type="evidence" value="ECO:0007669"/>
    <property type="project" value="UniProtKB-SubCell"/>
</dbReference>
<dbReference type="FunFam" id="3.30.160.60:FF:001498">
    <property type="entry name" value="Zinc finger protein 404"/>
    <property type="match status" value="1"/>
</dbReference>
<protein>
    <submittedName>
        <fullName evidence="9">Zinc finger protein 229</fullName>
    </submittedName>
</protein>
<dbReference type="SUPFAM" id="SSF57667">
    <property type="entry name" value="beta-beta-alpha zinc fingers"/>
    <property type="match status" value="1"/>
</dbReference>
<dbReference type="SMART" id="SM00355">
    <property type="entry name" value="ZnF_C2H2"/>
    <property type="match status" value="2"/>
</dbReference>
<dbReference type="Gene3D" id="3.30.160.60">
    <property type="entry name" value="Classic Zinc Finger"/>
    <property type="match status" value="2"/>
</dbReference>
<dbReference type="EMBL" id="KK112237">
    <property type="protein sequence ID" value="KFM57119.1"/>
    <property type="molecule type" value="Genomic_DNA"/>
</dbReference>
<keyword evidence="4 7" id="KW-0863">Zinc-finger</keyword>
<dbReference type="GO" id="GO:0008270">
    <property type="term" value="F:zinc ion binding"/>
    <property type="evidence" value="ECO:0007669"/>
    <property type="project" value="UniProtKB-KW"/>
</dbReference>
<name>A0A087SW80_STEMI</name>
<proteinExistence type="predicted"/>
<dbReference type="InterPro" id="IPR036236">
    <property type="entry name" value="Znf_C2H2_sf"/>
</dbReference>
<evidence type="ECO:0000256" key="1">
    <source>
        <dbReference type="ARBA" id="ARBA00004123"/>
    </source>
</evidence>
<evidence type="ECO:0000256" key="4">
    <source>
        <dbReference type="ARBA" id="ARBA00022771"/>
    </source>
</evidence>
<accession>A0A087SW80</accession>
<dbReference type="InterPro" id="IPR013087">
    <property type="entry name" value="Znf_C2H2_type"/>
</dbReference>
<dbReference type="GO" id="GO:0000978">
    <property type="term" value="F:RNA polymerase II cis-regulatory region sequence-specific DNA binding"/>
    <property type="evidence" value="ECO:0007669"/>
    <property type="project" value="TreeGrafter"/>
</dbReference>
<dbReference type="InterPro" id="IPR027756">
    <property type="entry name" value="Ovo-like"/>
</dbReference>
<dbReference type="PROSITE" id="PS00028">
    <property type="entry name" value="ZINC_FINGER_C2H2_1"/>
    <property type="match status" value="2"/>
</dbReference>
<evidence type="ECO:0000256" key="6">
    <source>
        <dbReference type="ARBA" id="ARBA00023242"/>
    </source>
</evidence>
<dbReference type="STRING" id="407821.A0A087SW80"/>